<protein>
    <submittedName>
        <fullName evidence="2">HK97 family phage portal protein</fullName>
    </submittedName>
</protein>
<name>A0ABV0F128_9ENTE</name>
<proteinExistence type="predicted"/>
<comment type="caution">
    <text evidence="2">The sequence shown here is derived from an EMBL/GenBank/DDBJ whole genome shotgun (WGS) entry which is preliminary data.</text>
</comment>
<gene>
    <name evidence="2" type="ORF">BAU18_000572</name>
</gene>
<keyword evidence="3" id="KW-1185">Reference proteome</keyword>
<feature type="compositionally biased region" description="Basic and acidic residues" evidence="1">
    <location>
        <begin position="392"/>
        <end position="408"/>
    </location>
</feature>
<dbReference type="Pfam" id="PF04860">
    <property type="entry name" value="Phage_portal"/>
    <property type="match status" value="1"/>
</dbReference>
<dbReference type="EMBL" id="MAEI02000001">
    <property type="protein sequence ID" value="MEO1780994.1"/>
    <property type="molecule type" value="Genomic_DNA"/>
</dbReference>
<sequence length="408" mass="45362">MKLRDRLSNAVYGFMEKRGYIEEVFGRYSRYGQRYVTDSSIMESSDVYELVQDISNQVALAEPVVIGPDGDEVKNHHLLNILRNPNSYLTGFEFSKLETNTLLINGEAFPLTDQDQLHLGYGVTTKIDERLQEQFQMGGQKIPGSMIRHIKNMGTDAIKGAGIIDLAKNTLEGVLSAEKVLTDKYTKGGLLAFLLKLDAHINPNNSAQTKIVNAILDQLEGTQDDSSHSVKMIPLGKGYSIETLKSPVDDAAILNYLGVYKKDLGKFLGINVDTYQALMKTDIEKAMMYLHNKAVKPILKNKSEHYSALFFLPNSGYRVEWKINILDFVPYSTKTNIGYNIVRTGITSPDNVADMLGFPKQNTPETQAIYISNDLTEIGKKNATDNSLPTEDDLKGGDGNEKEGNSDV</sequence>
<reference evidence="3" key="1">
    <citation type="submission" date="2016-06" db="EMBL/GenBank/DDBJ databases">
        <title>Four novel species of enterococci isolated from chicken manure.</title>
        <authorList>
            <person name="Van Tyne D."/>
        </authorList>
    </citation>
    <scope>NUCLEOTIDE SEQUENCE [LARGE SCALE GENOMIC DNA]</scope>
    <source>
        <strain evidence="3">JM9A</strain>
    </source>
</reference>
<reference evidence="2 3" key="2">
    <citation type="submission" date="2024-02" db="EMBL/GenBank/DDBJ databases">
        <title>The Genome Sequence of Enterococcus diestrammenae JM9A.</title>
        <authorList>
            <person name="Earl A."/>
            <person name="Manson A."/>
            <person name="Gilmore M."/>
            <person name="Sanders J."/>
            <person name="Shea T."/>
            <person name="Howe W."/>
            <person name="Livny J."/>
            <person name="Cuomo C."/>
            <person name="Neafsey D."/>
            <person name="Birren B."/>
        </authorList>
    </citation>
    <scope>NUCLEOTIDE SEQUENCE [LARGE SCALE GENOMIC DNA]</scope>
    <source>
        <strain evidence="2 3">JM9A</strain>
    </source>
</reference>
<evidence type="ECO:0000313" key="2">
    <source>
        <dbReference type="EMBL" id="MEO1780994.1"/>
    </source>
</evidence>
<evidence type="ECO:0000313" key="3">
    <source>
        <dbReference type="Proteomes" id="UP001429357"/>
    </source>
</evidence>
<dbReference type="InterPro" id="IPR006944">
    <property type="entry name" value="Phage/GTA_portal"/>
</dbReference>
<accession>A0ABV0F128</accession>
<feature type="region of interest" description="Disordered" evidence="1">
    <location>
        <begin position="380"/>
        <end position="408"/>
    </location>
</feature>
<organism evidence="2 3">
    <name type="scientific">Enterococcus diestrammenae</name>
    <dbReference type="NCBI Taxonomy" id="1155073"/>
    <lineage>
        <taxon>Bacteria</taxon>
        <taxon>Bacillati</taxon>
        <taxon>Bacillota</taxon>
        <taxon>Bacilli</taxon>
        <taxon>Lactobacillales</taxon>
        <taxon>Enterococcaceae</taxon>
        <taxon>Enterococcus</taxon>
    </lineage>
</organism>
<evidence type="ECO:0000256" key="1">
    <source>
        <dbReference type="SAM" id="MobiDB-lite"/>
    </source>
</evidence>
<dbReference type="Proteomes" id="UP001429357">
    <property type="component" value="Unassembled WGS sequence"/>
</dbReference>